<dbReference type="PANTHER" id="PTHR43472:SF1">
    <property type="entry name" value="PHOSPHORIBOSYLAMINE--GLYCINE LIGASE, CHLOROPLASTIC"/>
    <property type="match status" value="1"/>
</dbReference>
<evidence type="ECO:0000259" key="14">
    <source>
        <dbReference type="PROSITE" id="PS50975"/>
    </source>
</evidence>
<evidence type="ECO:0000256" key="7">
    <source>
        <dbReference type="ARBA" id="ARBA00022755"/>
    </source>
</evidence>
<proteinExistence type="inferred from homology"/>
<dbReference type="RefSeq" id="WP_379947823.1">
    <property type="nucleotide sequence ID" value="NZ_JBHMAF010000013.1"/>
</dbReference>
<evidence type="ECO:0000256" key="3">
    <source>
        <dbReference type="ARBA" id="ARBA00005174"/>
    </source>
</evidence>
<dbReference type="SUPFAM" id="SSF52440">
    <property type="entry name" value="PreATP-grasp domain"/>
    <property type="match status" value="1"/>
</dbReference>
<keyword evidence="16" id="KW-1185">Reference proteome</keyword>
<comment type="catalytic activity">
    <reaction evidence="12">
        <text>5-phospho-beta-D-ribosylamine + glycine + ATP = N(1)-(5-phospho-beta-D-ribosyl)glycinamide + ADP + phosphate + H(+)</text>
        <dbReference type="Rhea" id="RHEA:17453"/>
        <dbReference type="ChEBI" id="CHEBI:15378"/>
        <dbReference type="ChEBI" id="CHEBI:30616"/>
        <dbReference type="ChEBI" id="CHEBI:43474"/>
        <dbReference type="ChEBI" id="CHEBI:57305"/>
        <dbReference type="ChEBI" id="CHEBI:58681"/>
        <dbReference type="ChEBI" id="CHEBI:143788"/>
        <dbReference type="ChEBI" id="CHEBI:456216"/>
        <dbReference type="EC" id="6.3.4.13"/>
    </reaction>
</comment>
<keyword evidence="7 12" id="KW-0658">Purine biosynthesis</keyword>
<comment type="similarity">
    <text evidence="9 12">Belongs to the GARS family.</text>
</comment>
<dbReference type="PROSITE" id="PS50975">
    <property type="entry name" value="ATP_GRASP"/>
    <property type="match status" value="1"/>
</dbReference>
<evidence type="ECO:0000256" key="6">
    <source>
        <dbReference type="ARBA" id="ARBA00022741"/>
    </source>
</evidence>
<dbReference type="InterPro" id="IPR020562">
    <property type="entry name" value="PRibGlycinamide_synth_N"/>
</dbReference>
<dbReference type="HAMAP" id="MF_00138">
    <property type="entry name" value="GARS"/>
    <property type="match status" value="1"/>
</dbReference>
<feature type="domain" description="ATP-grasp" evidence="14">
    <location>
        <begin position="107"/>
        <end position="313"/>
    </location>
</feature>
<comment type="cofactor">
    <cofactor evidence="1">
        <name>Mn(2+)</name>
        <dbReference type="ChEBI" id="CHEBI:29035"/>
    </cofactor>
</comment>
<dbReference type="Gene3D" id="3.90.600.10">
    <property type="entry name" value="Phosphoribosylglycinamide synthetase, C-terminal domain"/>
    <property type="match status" value="1"/>
</dbReference>
<dbReference type="Proteomes" id="UP001589609">
    <property type="component" value="Unassembled WGS sequence"/>
</dbReference>
<comment type="pathway">
    <text evidence="3 12">Purine metabolism; IMP biosynthesis via de novo pathway; N(1)-(5-phospho-D-ribosyl)glycinamide from 5-phospho-alpha-D-ribose 1-diphosphate: step 2/2.</text>
</comment>
<evidence type="ECO:0000256" key="9">
    <source>
        <dbReference type="ARBA" id="ARBA00038345"/>
    </source>
</evidence>
<organism evidence="15 16">
    <name type="scientific">Ectobacillus funiculus</name>
    <dbReference type="NCBI Taxonomy" id="137993"/>
    <lineage>
        <taxon>Bacteria</taxon>
        <taxon>Bacillati</taxon>
        <taxon>Bacillota</taxon>
        <taxon>Bacilli</taxon>
        <taxon>Bacillales</taxon>
        <taxon>Bacillaceae</taxon>
        <taxon>Ectobacillus</taxon>
    </lineage>
</organism>
<dbReference type="InterPro" id="IPR011761">
    <property type="entry name" value="ATP-grasp"/>
</dbReference>
<protein>
    <recommendedName>
        <fullName evidence="4 12">Phosphoribosylamine--glycine ligase</fullName>
        <ecNumber evidence="4 12">6.3.4.13</ecNumber>
    </recommendedName>
    <alternativeName>
        <fullName evidence="12">GARS</fullName>
    </alternativeName>
    <alternativeName>
        <fullName evidence="10 12">Glycinamide ribonucleotide synthetase</fullName>
    </alternativeName>
    <alternativeName>
        <fullName evidence="11 12">Phosphoribosylglycinamide synthetase</fullName>
    </alternativeName>
</protein>
<keyword evidence="8 13" id="KW-0067">ATP-binding</keyword>
<dbReference type="NCBIfam" id="TIGR00877">
    <property type="entry name" value="purD"/>
    <property type="match status" value="1"/>
</dbReference>
<evidence type="ECO:0000256" key="4">
    <source>
        <dbReference type="ARBA" id="ARBA00013255"/>
    </source>
</evidence>
<dbReference type="Pfam" id="PF02844">
    <property type="entry name" value="GARS_N"/>
    <property type="match status" value="1"/>
</dbReference>
<evidence type="ECO:0000256" key="2">
    <source>
        <dbReference type="ARBA" id="ARBA00001946"/>
    </source>
</evidence>
<evidence type="ECO:0000256" key="12">
    <source>
        <dbReference type="HAMAP-Rule" id="MF_00138"/>
    </source>
</evidence>
<dbReference type="InterPro" id="IPR020560">
    <property type="entry name" value="PRibGlycinamide_synth_C-dom"/>
</dbReference>
<dbReference type="EC" id="6.3.4.13" evidence="4 12"/>
<dbReference type="InterPro" id="IPR011054">
    <property type="entry name" value="Rudment_hybrid_motif"/>
</dbReference>
<dbReference type="Gene3D" id="3.30.470.20">
    <property type="entry name" value="ATP-grasp fold, B domain"/>
    <property type="match status" value="1"/>
</dbReference>
<dbReference type="InterPro" id="IPR016185">
    <property type="entry name" value="PreATP-grasp_dom_sf"/>
</dbReference>
<dbReference type="Pfam" id="PF02843">
    <property type="entry name" value="GARS_C"/>
    <property type="match status" value="1"/>
</dbReference>
<dbReference type="EMBL" id="JBHMAF010000013">
    <property type="protein sequence ID" value="MFB9757523.1"/>
    <property type="molecule type" value="Genomic_DNA"/>
</dbReference>
<comment type="caution">
    <text evidence="15">The sequence shown here is derived from an EMBL/GenBank/DDBJ whole genome shotgun (WGS) entry which is preliminary data.</text>
</comment>
<evidence type="ECO:0000256" key="8">
    <source>
        <dbReference type="ARBA" id="ARBA00022840"/>
    </source>
</evidence>
<dbReference type="PROSITE" id="PS00184">
    <property type="entry name" value="GARS"/>
    <property type="match status" value="1"/>
</dbReference>
<gene>
    <name evidence="12 15" type="primary">purD</name>
    <name evidence="15" type="ORF">ACFFMS_03050</name>
</gene>
<dbReference type="SMART" id="SM01210">
    <property type="entry name" value="GARS_C"/>
    <property type="match status" value="1"/>
</dbReference>
<accession>A0ABV5WB68</accession>
<evidence type="ECO:0000313" key="16">
    <source>
        <dbReference type="Proteomes" id="UP001589609"/>
    </source>
</evidence>
<dbReference type="InterPro" id="IPR000115">
    <property type="entry name" value="PRibGlycinamide_synth"/>
</dbReference>
<dbReference type="InterPro" id="IPR020559">
    <property type="entry name" value="PRibGlycinamide_synth_CS"/>
</dbReference>
<keyword evidence="6 13" id="KW-0547">Nucleotide-binding</keyword>
<comment type="cofactor">
    <cofactor evidence="2">
        <name>Mg(2+)</name>
        <dbReference type="ChEBI" id="CHEBI:18420"/>
    </cofactor>
</comment>
<reference evidence="15 16" key="1">
    <citation type="submission" date="2024-09" db="EMBL/GenBank/DDBJ databases">
        <authorList>
            <person name="Sun Q."/>
            <person name="Mori K."/>
        </authorList>
    </citation>
    <scope>NUCLEOTIDE SEQUENCE [LARGE SCALE GENOMIC DNA]</scope>
    <source>
        <strain evidence="15 16">JCM 11201</strain>
    </source>
</reference>
<dbReference type="GO" id="GO:0004637">
    <property type="term" value="F:phosphoribosylamine-glycine ligase activity"/>
    <property type="evidence" value="ECO:0007669"/>
    <property type="project" value="UniProtKB-EC"/>
</dbReference>
<evidence type="ECO:0000256" key="10">
    <source>
        <dbReference type="ARBA" id="ARBA00042242"/>
    </source>
</evidence>
<evidence type="ECO:0000256" key="13">
    <source>
        <dbReference type="PROSITE-ProRule" id="PRU00409"/>
    </source>
</evidence>
<dbReference type="PANTHER" id="PTHR43472">
    <property type="entry name" value="PHOSPHORIBOSYLAMINE--GLYCINE LIGASE"/>
    <property type="match status" value="1"/>
</dbReference>
<dbReference type="SUPFAM" id="SSF56059">
    <property type="entry name" value="Glutathione synthetase ATP-binding domain-like"/>
    <property type="match status" value="1"/>
</dbReference>
<dbReference type="Gene3D" id="3.40.50.20">
    <property type="match status" value="1"/>
</dbReference>
<dbReference type="InterPro" id="IPR020561">
    <property type="entry name" value="PRibGlycinamid_synth_ATP-grasp"/>
</dbReference>
<dbReference type="InterPro" id="IPR037123">
    <property type="entry name" value="PRibGlycinamide_synth_C_sf"/>
</dbReference>
<dbReference type="InterPro" id="IPR013815">
    <property type="entry name" value="ATP_grasp_subdomain_1"/>
</dbReference>
<evidence type="ECO:0000313" key="15">
    <source>
        <dbReference type="EMBL" id="MFB9757523.1"/>
    </source>
</evidence>
<dbReference type="SMART" id="SM01209">
    <property type="entry name" value="GARS_A"/>
    <property type="match status" value="1"/>
</dbReference>
<name>A0ABV5WB68_9BACI</name>
<keyword evidence="5 12" id="KW-0436">Ligase</keyword>
<dbReference type="SUPFAM" id="SSF51246">
    <property type="entry name" value="Rudiment single hybrid motif"/>
    <property type="match status" value="1"/>
</dbReference>
<sequence length="422" mass="45481">MNVLVIGRGGREHALAWKFAQSKQVETVYVAPGNEGMKDVATPVAIDENDFDALVAFAKENNVGLTMVGPEVPLTNGAVDAFEAAGLRVFGPRANAAVIEGSKAFTKELMKKYNVPTAAYETFTNYEDAAAYIEKIGAPIVIKADGLAAGKGVTVAMTLEDALSAVKEMMVDAKFGDASQKVVVEEFLEGQEFSFMAFVNGTAVYPMIISQDHKRAFDNDEGPNTGGMGAYSPVPQIPQSVLDEAVETILQPVANAMVQEDRSFTGILYAGLILTAQGPKVIEFNARFGDPETEVLLPLLESDLVEIMIDVLDGKEPKLEWSTDALVGVFLASKGYPEEYKKGYPIFGLDALSKDVLVFHAGTAVKDGQFVNDGGRVLFVACKGSDLREAKAKVYKELENIKSEGLFYRSDIGQKAIDFVTV</sequence>
<evidence type="ECO:0000256" key="5">
    <source>
        <dbReference type="ARBA" id="ARBA00022598"/>
    </source>
</evidence>
<dbReference type="Gene3D" id="3.30.1490.20">
    <property type="entry name" value="ATP-grasp fold, A domain"/>
    <property type="match status" value="1"/>
</dbReference>
<evidence type="ECO:0000256" key="1">
    <source>
        <dbReference type="ARBA" id="ARBA00001936"/>
    </source>
</evidence>
<dbReference type="Pfam" id="PF01071">
    <property type="entry name" value="GARS_A"/>
    <property type="match status" value="1"/>
</dbReference>
<evidence type="ECO:0000256" key="11">
    <source>
        <dbReference type="ARBA" id="ARBA00042864"/>
    </source>
</evidence>